<gene>
    <name evidence="2" type="ORF">MEDL_65936</name>
</gene>
<evidence type="ECO:0008006" key="4">
    <source>
        <dbReference type="Google" id="ProtNLM"/>
    </source>
</evidence>
<reference evidence="2" key="1">
    <citation type="submission" date="2021-03" db="EMBL/GenBank/DDBJ databases">
        <authorList>
            <person name="Bekaert M."/>
        </authorList>
    </citation>
    <scope>NUCLEOTIDE SEQUENCE</scope>
</reference>
<evidence type="ECO:0000256" key="1">
    <source>
        <dbReference type="SAM" id="Coils"/>
    </source>
</evidence>
<accession>A0A8S3VL74</accession>
<name>A0A8S3VL74_MYTED</name>
<comment type="caution">
    <text evidence="2">The sequence shown here is derived from an EMBL/GenBank/DDBJ whole genome shotgun (WGS) entry which is preliminary data.</text>
</comment>
<proteinExistence type="predicted"/>
<organism evidence="2 3">
    <name type="scientific">Mytilus edulis</name>
    <name type="common">Blue mussel</name>
    <dbReference type="NCBI Taxonomy" id="6550"/>
    <lineage>
        <taxon>Eukaryota</taxon>
        <taxon>Metazoa</taxon>
        <taxon>Spiralia</taxon>
        <taxon>Lophotrochozoa</taxon>
        <taxon>Mollusca</taxon>
        <taxon>Bivalvia</taxon>
        <taxon>Autobranchia</taxon>
        <taxon>Pteriomorphia</taxon>
        <taxon>Mytilida</taxon>
        <taxon>Mytiloidea</taxon>
        <taxon>Mytilidae</taxon>
        <taxon>Mytilinae</taxon>
        <taxon>Mytilus</taxon>
    </lineage>
</organism>
<keyword evidence="3" id="KW-1185">Reference proteome</keyword>
<protein>
    <recommendedName>
        <fullName evidence="4">DZIP3-like HEPN domain-containing protein</fullName>
    </recommendedName>
</protein>
<dbReference type="OrthoDB" id="6129282at2759"/>
<dbReference type="Proteomes" id="UP000683360">
    <property type="component" value="Unassembled WGS sequence"/>
</dbReference>
<feature type="coiled-coil region" evidence="1">
    <location>
        <begin position="202"/>
        <end position="232"/>
    </location>
</feature>
<evidence type="ECO:0000313" key="2">
    <source>
        <dbReference type="EMBL" id="CAG2254400.1"/>
    </source>
</evidence>
<dbReference type="AlphaFoldDB" id="A0A8S3VL74"/>
<evidence type="ECO:0000313" key="3">
    <source>
        <dbReference type="Proteomes" id="UP000683360"/>
    </source>
</evidence>
<dbReference type="EMBL" id="CAJPWZ010003244">
    <property type="protein sequence ID" value="CAG2254400.1"/>
    <property type="molecule type" value="Genomic_DNA"/>
</dbReference>
<keyword evidence="1" id="KW-0175">Coiled coil</keyword>
<sequence length="419" mass="48489">MVTKTREAQELLRLFKCVVDTGTDVLTAFAKDKLLTAYNGNFKHFLDDKKHELFHLWKSRKLLCCECPPAGCNLTQTVHMPNWIFKRIYDETGPVERRHIVRHGSNIVQVCLHKYVTRNIAIHELDFSTILFLLQNLAKLSQTETTSLDVITTTRSKICHACSTNCYPMTLLNTTWTKLENALVDLVDPCFKQIIRRDIKQFRKADLEKEEITELMQNVEEVKIVLEELKSSCNNNIHQFKGMESRLENMSINNTEDIKHHTTEQMSFFTTQAQHAISNKIQHTEEKIETKLHETTSDIKKVKENQEKFMGKNYDYDLDAMECPVLWQIATPKDWNLEAVEATLRNPSNKDDQFKKKFVRKGSLIMLTTILASILSDSEAFESAIMSFLTKMIEDCDIKTETPGRLEVRLHLLDANEGL</sequence>